<dbReference type="InterPro" id="IPR014284">
    <property type="entry name" value="RNA_pol_sigma-70_dom"/>
</dbReference>
<dbReference type="Pfam" id="PF04542">
    <property type="entry name" value="Sigma70_r2"/>
    <property type="match status" value="1"/>
</dbReference>
<dbReference type="EMBL" id="AP025523">
    <property type="protein sequence ID" value="BDE07713.1"/>
    <property type="molecule type" value="Genomic_DNA"/>
</dbReference>
<dbReference type="KEGG" id="vab:WPS_29890"/>
<dbReference type="InterPro" id="IPR000943">
    <property type="entry name" value="RNA_pol_sigma70"/>
</dbReference>
<evidence type="ECO:0000259" key="6">
    <source>
        <dbReference type="Pfam" id="PF04545"/>
    </source>
</evidence>
<gene>
    <name evidence="7" type="primary">sigB</name>
    <name evidence="7" type="ORF">WPS_29890</name>
</gene>
<dbReference type="PRINTS" id="PR00046">
    <property type="entry name" value="SIGMA70FCT"/>
</dbReference>
<accession>A0AAN1XYH7</accession>
<dbReference type="InterPro" id="IPR007630">
    <property type="entry name" value="RNA_pol_sigma70_r4"/>
</dbReference>
<evidence type="ECO:0000256" key="4">
    <source>
        <dbReference type="ARBA" id="ARBA00023163"/>
    </source>
</evidence>
<keyword evidence="3" id="KW-0238">DNA-binding</keyword>
<protein>
    <submittedName>
        <fullName evidence="7">RNA polymerase sigma factor</fullName>
    </submittedName>
</protein>
<dbReference type="Pfam" id="PF04545">
    <property type="entry name" value="Sigma70_r4"/>
    <property type="match status" value="1"/>
</dbReference>
<dbReference type="RefSeq" id="WP_317995289.1">
    <property type="nucleotide sequence ID" value="NZ_AP025523.1"/>
</dbReference>
<dbReference type="Proteomes" id="UP001317532">
    <property type="component" value="Chromosome"/>
</dbReference>
<dbReference type="GO" id="GO:0003677">
    <property type="term" value="F:DNA binding"/>
    <property type="evidence" value="ECO:0007669"/>
    <property type="project" value="UniProtKB-KW"/>
</dbReference>
<evidence type="ECO:0000313" key="7">
    <source>
        <dbReference type="EMBL" id="BDE07713.1"/>
    </source>
</evidence>
<dbReference type="Gene3D" id="1.20.140.160">
    <property type="match status" value="1"/>
</dbReference>
<dbReference type="InterPro" id="IPR013325">
    <property type="entry name" value="RNA_pol_sigma_r2"/>
</dbReference>
<dbReference type="SUPFAM" id="SSF88946">
    <property type="entry name" value="Sigma2 domain of RNA polymerase sigma factors"/>
    <property type="match status" value="1"/>
</dbReference>
<keyword evidence="1" id="KW-0805">Transcription regulation</keyword>
<evidence type="ECO:0000259" key="5">
    <source>
        <dbReference type="Pfam" id="PF04542"/>
    </source>
</evidence>
<dbReference type="Gene3D" id="1.10.1740.10">
    <property type="match status" value="1"/>
</dbReference>
<dbReference type="GO" id="GO:0016987">
    <property type="term" value="F:sigma factor activity"/>
    <property type="evidence" value="ECO:0007669"/>
    <property type="project" value="UniProtKB-KW"/>
</dbReference>
<dbReference type="CDD" id="cd06171">
    <property type="entry name" value="Sigma70_r4"/>
    <property type="match status" value="1"/>
</dbReference>
<dbReference type="SUPFAM" id="SSF88659">
    <property type="entry name" value="Sigma3 and sigma4 domains of RNA polymerase sigma factors"/>
    <property type="match status" value="1"/>
</dbReference>
<dbReference type="InterPro" id="IPR013324">
    <property type="entry name" value="RNA_pol_sigma_r3/r4-like"/>
</dbReference>
<dbReference type="NCBIfam" id="TIGR02937">
    <property type="entry name" value="sigma70-ECF"/>
    <property type="match status" value="1"/>
</dbReference>
<name>A0AAN1XYH7_UNVUL</name>
<feature type="domain" description="RNA polymerase sigma-70 region 2" evidence="5">
    <location>
        <begin position="10"/>
        <end position="80"/>
    </location>
</feature>
<evidence type="ECO:0000313" key="8">
    <source>
        <dbReference type="Proteomes" id="UP001317532"/>
    </source>
</evidence>
<reference evidence="7 8" key="1">
    <citation type="journal article" date="2022" name="ISME Commun">
        <title>Vulcanimicrobium alpinus gen. nov. sp. nov., the first cultivated representative of the candidate phylum 'Eremiobacterota', is a metabolically versatile aerobic anoxygenic phototroph.</title>
        <authorList>
            <person name="Yabe S."/>
            <person name="Muto K."/>
            <person name="Abe K."/>
            <person name="Yokota A."/>
            <person name="Staudigel H."/>
            <person name="Tebo B.M."/>
        </authorList>
    </citation>
    <scope>NUCLEOTIDE SEQUENCE [LARGE SCALE GENOMIC DNA]</scope>
    <source>
        <strain evidence="7 8">WC8-2</strain>
    </source>
</reference>
<keyword evidence="2" id="KW-0731">Sigma factor</keyword>
<keyword evidence="8" id="KW-1185">Reference proteome</keyword>
<evidence type="ECO:0000256" key="2">
    <source>
        <dbReference type="ARBA" id="ARBA00023082"/>
    </source>
</evidence>
<feature type="domain" description="RNA polymerase sigma-70 region 4" evidence="6">
    <location>
        <begin position="168"/>
        <end position="217"/>
    </location>
</feature>
<proteinExistence type="predicted"/>
<dbReference type="PANTHER" id="PTHR30385">
    <property type="entry name" value="SIGMA FACTOR F FLAGELLAR"/>
    <property type="match status" value="1"/>
</dbReference>
<dbReference type="AlphaFoldDB" id="A0AAN1XYH7"/>
<organism evidence="7 8">
    <name type="scientific">Vulcanimicrobium alpinum</name>
    <dbReference type="NCBI Taxonomy" id="3016050"/>
    <lineage>
        <taxon>Bacteria</taxon>
        <taxon>Bacillati</taxon>
        <taxon>Vulcanimicrobiota</taxon>
        <taxon>Vulcanimicrobiia</taxon>
        <taxon>Vulcanimicrobiales</taxon>
        <taxon>Vulcanimicrobiaceae</taxon>
        <taxon>Vulcanimicrobium</taxon>
    </lineage>
</organism>
<evidence type="ECO:0000256" key="3">
    <source>
        <dbReference type="ARBA" id="ARBA00023125"/>
    </source>
</evidence>
<evidence type="ECO:0000256" key="1">
    <source>
        <dbReference type="ARBA" id="ARBA00023015"/>
    </source>
</evidence>
<dbReference type="InterPro" id="IPR007627">
    <property type="entry name" value="RNA_pol_sigma70_r2"/>
</dbReference>
<dbReference type="GO" id="GO:0006352">
    <property type="term" value="P:DNA-templated transcription initiation"/>
    <property type="evidence" value="ECO:0007669"/>
    <property type="project" value="InterPro"/>
</dbReference>
<sequence>MNGDEREARIRELLPLVKQLARRVHRMIPTADLDDLIGDGSVGLIRAIDAFDPSFGVPPAAYARKVVLGAILNGVRRMDRVPERTRRVLRTADAARFALAQQLGVLPTHHEMEARIPGLAQARASALRATPLSLDASLPPGEHLEPDSAADPQLVYEVRGERARVRAAIGGLSARQRRVIVAYYFQERSLRRLHAEMGISPQRVSQLHLSAMRRLRAVLGESA</sequence>
<keyword evidence="4" id="KW-0804">Transcription</keyword>